<protein>
    <submittedName>
        <fullName evidence="5">MarR family transcriptional regulator</fullName>
    </submittedName>
</protein>
<dbReference type="Pfam" id="PF12802">
    <property type="entry name" value="MarR_2"/>
    <property type="match status" value="1"/>
</dbReference>
<organism evidence="5 6">
    <name type="scientific">Paractinoplanes hotanensis</name>
    <dbReference type="NCBI Taxonomy" id="2906497"/>
    <lineage>
        <taxon>Bacteria</taxon>
        <taxon>Bacillati</taxon>
        <taxon>Actinomycetota</taxon>
        <taxon>Actinomycetes</taxon>
        <taxon>Micromonosporales</taxon>
        <taxon>Micromonosporaceae</taxon>
        <taxon>Paractinoplanes</taxon>
    </lineage>
</organism>
<dbReference type="Gene3D" id="1.10.10.10">
    <property type="entry name" value="Winged helix-like DNA-binding domain superfamily/Winged helix DNA-binding domain"/>
    <property type="match status" value="1"/>
</dbReference>
<dbReference type="InterPro" id="IPR036390">
    <property type="entry name" value="WH_DNA-bd_sf"/>
</dbReference>
<dbReference type="RefSeq" id="WP_251801345.1">
    <property type="nucleotide sequence ID" value="NZ_JAMQOL010000041.1"/>
</dbReference>
<dbReference type="InterPro" id="IPR023187">
    <property type="entry name" value="Tscrpt_reg_MarR-type_CS"/>
</dbReference>
<proteinExistence type="predicted"/>
<dbReference type="InterPro" id="IPR036388">
    <property type="entry name" value="WH-like_DNA-bd_sf"/>
</dbReference>
<dbReference type="Proteomes" id="UP001523216">
    <property type="component" value="Unassembled WGS sequence"/>
</dbReference>
<keyword evidence="2" id="KW-0238">DNA-binding</keyword>
<dbReference type="InterPro" id="IPR000835">
    <property type="entry name" value="HTH_MarR-typ"/>
</dbReference>
<dbReference type="PROSITE" id="PS50995">
    <property type="entry name" value="HTH_MARR_2"/>
    <property type="match status" value="1"/>
</dbReference>
<dbReference type="SUPFAM" id="SSF46785">
    <property type="entry name" value="Winged helix' DNA-binding domain"/>
    <property type="match status" value="1"/>
</dbReference>
<evidence type="ECO:0000256" key="2">
    <source>
        <dbReference type="ARBA" id="ARBA00023125"/>
    </source>
</evidence>
<reference evidence="5 6" key="1">
    <citation type="submission" date="2022-06" db="EMBL/GenBank/DDBJ databases">
        <title>Actinoplanes abujensis sp. nov., isolated from Nigerian arid soil.</title>
        <authorList>
            <person name="Ding P."/>
        </authorList>
    </citation>
    <scope>NUCLEOTIDE SEQUENCE [LARGE SCALE GENOMIC DNA]</scope>
    <source>
        <strain evidence="6">TRM88002</strain>
    </source>
</reference>
<feature type="domain" description="HTH marR-type" evidence="4">
    <location>
        <begin position="30"/>
        <end position="169"/>
    </location>
</feature>
<evidence type="ECO:0000313" key="6">
    <source>
        <dbReference type="Proteomes" id="UP001523216"/>
    </source>
</evidence>
<dbReference type="PROSITE" id="PS01117">
    <property type="entry name" value="HTH_MARR_1"/>
    <property type="match status" value="1"/>
</dbReference>
<dbReference type="EMBL" id="JAMQOL010000041">
    <property type="protein sequence ID" value="MCM4081584.1"/>
    <property type="molecule type" value="Genomic_DNA"/>
</dbReference>
<comment type="caution">
    <text evidence="5">The sequence shown here is derived from an EMBL/GenBank/DDBJ whole genome shotgun (WGS) entry which is preliminary data.</text>
</comment>
<dbReference type="PANTHER" id="PTHR33164:SF104">
    <property type="entry name" value="TRANSCRIPTIONAL REGULATORY PROTEIN"/>
    <property type="match status" value="1"/>
</dbReference>
<keyword evidence="1" id="KW-0805">Transcription regulation</keyword>
<evidence type="ECO:0000259" key="4">
    <source>
        <dbReference type="PROSITE" id="PS50995"/>
    </source>
</evidence>
<sequence length="173" mass="19816">MARDDDQEQDSVDQHVARWSAFWKNEPAFAPEVEGALVRMNFIQREARRADAAAFAESRELTSEDYKTLHVLMIQPWPVEATPAQLAEAAKVTRAAMTSRLDRLVAAELVTRENDETDRRRVLIRPTAAGRAMWSKYIFEGMARDQRLLRALSHEELIQLNGLLRKVLLDLES</sequence>
<dbReference type="PANTHER" id="PTHR33164">
    <property type="entry name" value="TRANSCRIPTIONAL REGULATOR, MARR FAMILY"/>
    <property type="match status" value="1"/>
</dbReference>
<dbReference type="InterPro" id="IPR039422">
    <property type="entry name" value="MarR/SlyA-like"/>
</dbReference>
<keyword evidence="6" id="KW-1185">Reference proteome</keyword>
<dbReference type="SMART" id="SM00347">
    <property type="entry name" value="HTH_MARR"/>
    <property type="match status" value="1"/>
</dbReference>
<evidence type="ECO:0000256" key="1">
    <source>
        <dbReference type="ARBA" id="ARBA00023015"/>
    </source>
</evidence>
<evidence type="ECO:0000313" key="5">
    <source>
        <dbReference type="EMBL" id="MCM4081584.1"/>
    </source>
</evidence>
<gene>
    <name evidence="5" type="ORF">LXN57_28815</name>
</gene>
<name>A0ABT0Y6C7_9ACTN</name>
<dbReference type="PRINTS" id="PR00598">
    <property type="entry name" value="HTHMARR"/>
</dbReference>
<accession>A0ABT0Y6C7</accession>
<keyword evidence="3" id="KW-0804">Transcription</keyword>
<evidence type="ECO:0000256" key="3">
    <source>
        <dbReference type="ARBA" id="ARBA00023163"/>
    </source>
</evidence>